<dbReference type="GO" id="GO:0005886">
    <property type="term" value="C:plasma membrane"/>
    <property type="evidence" value="ECO:0007669"/>
    <property type="project" value="InterPro"/>
</dbReference>
<dbReference type="RefSeq" id="WP_126977484.1">
    <property type="nucleotide sequence ID" value="NZ_PQSP01000001.1"/>
</dbReference>
<accession>A0A433SGG7</accession>
<dbReference type="InterPro" id="IPR052910">
    <property type="entry name" value="ABC-Purine-Binding"/>
</dbReference>
<organism evidence="4 5">
    <name type="scientific">Saezia sanguinis</name>
    <dbReference type="NCBI Taxonomy" id="1965230"/>
    <lineage>
        <taxon>Bacteria</taxon>
        <taxon>Pseudomonadati</taxon>
        <taxon>Pseudomonadota</taxon>
        <taxon>Betaproteobacteria</taxon>
        <taxon>Burkholderiales</taxon>
        <taxon>Saeziaceae</taxon>
        <taxon>Saezia</taxon>
    </lineage>
</organism>
<dbReference type="EMBL" id="PQSP01000001">
    <property type="protein sequence ID" value="RUS67800.1"/>
    <property type="molecule type" value="Genomic_DNA"/>
</dbReference>
<evidence type="ECO:0000259" key="3">
    <source>
        <dbReference type="Pfam" id="PF02608"/>
    </source>
</evidence>
<dbReference type="PANTHER" id="PTHR43208:SF1">
    <property type="entry name" value="ABC TRANSPORTER SUBSTRATE-BINDING PROTEIN"/>
    <property type="match status" value="1"/>
</dbReference>
<dbReference type="CDD" id="cd19963">
    <property type="entry name" value="PBP1_BMP-like"/>
    <property type="match status" value="1"/>
</dbReference>
<dbReference type="Gene3D" id="3.40.50.2300">
    <property type="match status" value="2"/>
</dbReference>
<evidence type="ECO:0000256" key="2">
    <source>
        <dbReference type="SAM" id="SignalP"/>
    </source>
</evidence>
<evidence type="ECO:0000313" key="5">
    <source>
        <dbReference type="Proteomes" id="UP000286947"/>
    </source>
</evidence>
<feature type="domain" description="ABC transporter substrate-binding protein PnrA-like" evidence="3">
    <location>
        <begin position="59"/>
        <end position="333"/>
    </location>
</feature>
<gene>
    <name evidence="4" type="ORF">CUZ56_00279</name>
</gene>
<name>A0A433SGG7_9BURK</name>
<dbReference type="Proteomes" id="UP000286947">
    <property type="component" value="Unassembled WGS sequence"/>
</dbReference>
<dbReference type="InterPro" id="IPR003760">
    <property type="entry name" value="PnrA-like"/>
</dbReference>
<keyword evidence="5" id="KW-1185">Reference proteome</keyword>
<comment type="caution">
    <text evidence="4">The sequence shown here is derived from an EMBL/GenBank/DDBJ whole genome shotgun (WGS) entry which is preliminary data.</text>
</comment>
<feature type="chain" id="PRO_5019326785" evidence="2">
    <location>
        <begin position="22"/>
        <end position="390"/>
    </location>
</feature>
<evidence type="ECO:0000313" key="4">
    <source>
        <dbReference type="EMBL" id="RUS67800.1"/>
    </source>
</evidence>
<dbReference type="AlphaFoldDB" id="A0A433SGG7"/>
<dbReference type="OrthoDB" id="9769871at2"/>
<sequence length="390" mass="42056" precursor="true">MTDMKKRTFIKLATFSAVAGAAGMLVGCGDSDKPAASGSGAAPASNPQPTPAPGNEPLKVGFVYIGPVGDGGWTYSHDLGRKHIVDVFGDKISTTYVESVPEGPDAERVIRDLVDQKCKLIYATSFGYMEPMVRVAADHPEVYFEHCTGYKTSANMRVYDHRLYETAYQAGVVAAYMTKTKVLGFVGTFPIPEVLRNINAFTLGARSVDPEIQVKVVWVNSWYDPSKEGEAANALFNGGADILLQNTDSSAVLQAAAKAGRFGFGWDSDMTSYAPEAHLGSCALNWGVYYEKSVNDVLNNTWQSGSFRWGAKEGLVQFVSVSDKVGEEARQRLQQVQGGLKDGSYSVFKGPIVDNTGTERLPAGQIADDEWNSKVDFLVQGVEGKVPSAS</sequence>
<keyword evidence="1 2" id="KW-0732">Signal</keyword>
<evidence type="ECO:0000256" key="1">
    <source>
        <dbReference type="ARBA" id="ARBA00022729"/>
    </source>
</evidence>
<feature type="signal peptide" evidence="2">
    <location>
        <begin position="1"/>
        <end position="21"/>
    </location>
</feature>
<dbReference type="Pfam" id="PF02608">
    <property type="entry name" value="Bmp"/>
    <property type="match status" value="1"/>
</dbReference>
<protein>
    <submittedName>
        <fullName evidence="4">Purine-binding protein</fullName>
    </submittedName>
</protein>
<dbReference type="PROSITE" id="PS51257">
    <property type="entry name" value="PROKAR_LIPOPROTEIN"/>
    <property type="match status" value="1"/>
</dbReference>
<dbReference type="PANTHER" id="PTHR43208">
    <property type="entry name" value="ABC TRANSPORTER SUBSTRATE-BINDING PROTEIN"/>
    <property type="match status" value="1"/>
</dbReference>
<proteinExistence type="predicted"/>
<reference evidence="4 5" key="1">
    <citation type="submission" date="2018-01" db="EMBL/GenBank/DDBJ databases">
        <title>Saezia sanguinis gen. nov., sp. nov., in the order Burkholderiales isolated from human blood.</title>
        <authorList>
            <person name="Medina-Pascual M.J."/>
            <person name="Valdezate S."/>
            <person name="Monzon S."/>
            <person name="Cuesta I."/>
            <person name="Carrasco G."/>
            <person name="Villalon P."/>
            <person name="Saez-Nieto J.A."/>
        </authorList>
    </citation>
    <scope>NUCLEOTIDE SEQUENCE [LARGE SCALE GENOMIC DNA]</scope>
    <source>
        <strain evidence="4 5">CNM695-12</strain>
    </source>
</reference>